<dbReference type="InterPro" id="IPR020081">
    <property type="entry name" value="SsrA-bd_prot_CS"/>
</dbReference>
<reference evidence="4" key="2">
    <citation type="submission" date="2021-04" db="EMBL/GenBank/DDBJ databases">
        <authorList>
            <person name="Gilroy R."/>
        </authorList>
    </citation>
    <scope>NUCLEOTIDE SEQUENCE</scope>
    <source>
        <strain evidence="4">ChiHjej12B11-14209</strain>
    </source>
</reference>
<dbReference type="HAMAP" id="MF_00023">
    <property type="entry name" value="SmpB"/>
    <property type="match status" value="1"/>
</dbReference>
<comment type="caution">
    <text evidence="4">The sequence shown here is derived from an EMBL/GenBank/DDBJ whole genome shotgun (WGS) entry which is preliminary data.</text>
</comment>
<evidence type="ECO:0000256" key="3">
    <source>
        <dbReference type="HAMAP-Rule" id="MF_00023"/>
    </source>
</evidence>
<dbReference type="Pfam" id="PF01668">
    <property type="entry name" value="SmpB"/>
    <property type="match status" value="1"/>
</dbReference>
<dbReference type="SUPFAM" id="SSF74982">
    <property type="entry name" value="Small protein B (SmpB)"/>
    <property type="match status" value="1"/>
</dbReference>
<dbReference type="EMBL" id="DXBM01000046">
    <property type="protein sequence ID" value="HIZ46435.1"/>
    <property type="molecule type" value="Genomic_DNA"/>
</dbReference>
<dbReference type="PANTHER" id="PTHR30308:SF2">
    <property type="entry name" value="SSRA-BINDING PROTEIN"/>
    <property type="match status" value="1"/>
</dbReference>
<gene>
    <name evidence="3 4" type="primary">smpB</name>
    <name evidence="4" type="ORF">IAA19_05380</name>
</gene>
<comment type="function">
    <text evidence="3">Required for rescue of stalled ribosomes mediated by trans-translation. Binds to transfer-messenger RNA (tmRNA), required for stable association of tmRNA with ribosomes. tmRNA and SmpB together mimic tRNA shape, replacing the anticodon stem-loop with SmpB. tmRNA is encoded by the ssrA gene; the 2 termini fold to resemble tRNA(Ala) and it encodes a 'tag peptide', a short internal open reading frame. During trans-translation Ala-aminoacylated tmRNA acts like a tRNA, entering the A-site of stalled ribosomes, displacing the stalled mRNA. The ribosome then switches to translate the ORF on the tmRNA; the nascent peptide is terminated with the 'tag peptide' encoded by the tmRNA and targeted for degradation. The ribosome is freed to recommence translation, which seems to be the essential function of trans-translation.</text>
</comment>
<comment type="similarity">
    <text evidence="3">Belongs to the SmpB family.</text>
</comment>
<evidence type="ECO:0000313" key="4">
    <source>
        <dbReference type="EMBL" id="HIZ46435.1"/>
    </source>
</evidence>
<dbReference type="Gene3D" id="2.40.280.10">
    <property type="match status" value="1"/>
</dbReference>
<dbReference type="GO" id="GO:0003723">
    <property type="term" value="F:RNA binding"/>
    <property type="evidence" value="ECO:0007669"/>
    <property type="project" value="UniProtKB-UniRule"/>
</dbReference>
<proteinExistence type="inferred from homology"/>
<dbReference type="GO" id="GO:0005829">
    <property type="term" value="C:cytosol"/>
    <property type="evidence" value="ECO:0007669"/>
    <property type="project" value="TreeGrafter"/>
</dbReference>
<dbReference type="GO" id="GO:0070930">
    <property type="term" value="P:trans-translation-dependent protein tagging"/>
    <property type="evidence" value="ECO:0007669"/>
    <property type="project" value="TreeGrafter"/>
</dbReference>
<evidence type="ECO:0000256" key="2">
    <source>
        <dbReference type="ARBA" id="ARBA00022884"/>
    </source>
</evidence>
<dbReference type="AlphaFoldDB" id="A0A9D2EZZ6"/>
<sequence length="171" mass="19637">MAKSKVVRQAAAAAAKQAGPGKRTIAKNRSARHEYFIDETFEAGIELTGTEVKSLRERACQLTDAFCLIRAREAWLHGVHIHPYSNGGVWNVDPDRKRRLLLHRRQIDYLDAKLRQRGLALVPLEIYFDGHNRVKLTIGLARGKKLYDKRADIARRDSDREIARVLKERNR</sequence>
<name>A0A9D2EZZ6_9ACTN</name>
<evidence type="ECO:0000313" key="5">
    <source>
        <dbReference type="Proteomes" id="UP000824062"/>
    </source>
</evidence>
<dbReference type="GO" id="GO:0070929">
    <property type="term" value="P:trans-translation"/>
    <property type="evidence" value="ECO:0007669"/>
    <property type="project" value="UniProtKB-UniRule"/>
</dbReference>
<dbReference type="PANTHER" id="PTHR30308">
    <property type="entry name" value="TMRNA-BINDING COMPONENT OF TRANS-TRANSLATION TAGGING COMPLEX"/>
    <property type="match status" value="1"/>
</dbReference>
<dbReference type="NCBIfam" id="NF003843">
    <property type="entry name" value="PRK05422.1"/>
    <property type="match status" value="1"/>
</dbReference>
<dbReference type="NCBIfam" id="TIGR00086">
    <property type="entry name" value="smpB"/>
    <property type="match status" value="1"/>
</dbReference>
<dbReference type="InterPro" id="IPR000037">
    <property type="entry name" value="SsrA-bd_prot"/>
</dbReference>
<comment type="subcellular location">
    <subcellularLocation>
        <location evidence="3">Cytoplasm</location>
    </subcellularLocation>
    <text evidence="3">The tmRNA-SmpB complex associates with stalled 70S ribosomes.</text>
</comment>
<accession>A0A9D2EZZ6</accession>
<dbReference type="CDD" id="cd09294">
    <property type="entry name" value="SmpB"/>
    <property type="match status" value="1"/>
</dbReference>
<keyword evidence="2 3" id="KW-0694">RNA-binding</keyword>
<evidence type="ECO:0000256" key="1">
    <source>
        <dbReference type="ARBA" id="ARBA00022490"/>
    </source>
</evidence>
<keyword evidence="1 3" id="KW-0963">Cytoplasm</keyword>
<protein>
    <recommendedName>
        <fullName evidence="3">SsrA-binding protein</fullName>
    </recommendedName>
    <alternativeName>
        <fullName evidence="3">Small protein B</fullName>
    </alternativeName>
</protein>
<dbReference type="Proteomes" id="UP000824062">
    <property type="component" value="Unassembled WGS sequence"/>
</dbReference>
<organism evidence="4 5">
    <name type="scientific">Candidatus Olsenella pullistercoris</name>
    <dbReference type="NCBI Taxonomy" id="2838712"/>
    <lineage>
        <taxon>Bacteria</taxon>
        <taxon>Bacillati</taxon>
        <taxon>Actinomycetota</taxon>
        <taxon>Coriobacteriia</taxon>
        <taxon>Coriobacteriales</taxon>
        <taxon>Atopobiaceae</taxon>
        <taxon>Olsenella</taxon>
    </lineage>
</organism>
<dbReference type="PROSITE" id="PS01317">
    <property type="entry name" value="SSRP"/>
    <property type="match status" value="1"/>
</dbReference>
<dbReference type="InterPro" id="IPR023620">
    <property type="entry name" value="SmpB"/>
</dbReference>
<reference evidence="4" key="1">
    <citation type="journal article" date="2021" name="PeerJ">
        <title>Extensive microbial diversity within the chicken gut microbiome revealed by metagenomics and culture.</title>
        <authorList>
            <person name="Gilroy R."/>
            <person name="Ravi A."/>
            <person name="Getino M."/>
            <person name="Pursley I."/>
            <person name="Horton D.L."/>
            <person name="Alikhan N.F."/>
            <person name="Baker D."/>
            <person name="Gharbi K."/>
            <person name="Hall N."/>
            <person name="Watson M."/>
            <person name="Adriaenssens E.M."/>
            <person name="Foster-Nyarko E."/>
            <person name="Jarju S."/>
            <person name="Secka A."/>
            <person name="Antonio M."/>
            <person name="Oren A."/>
            <person name="Chaudhuri R.R."/>
            <person name="La Ragione R."/>
            <person name="Hildebrand F."/>
            <person name="Pallen M.J."/>
        </authorList>
    </citation>
    <scope>NUCLEOTIDE SEQUENCE</scope>
    <source>
        <strain evidence="4">ChiHjej12B11-14209</strain>
    </source>
</reference>